<evidence type="ECO:0000313" key="4">
    <source>
        <dbReference type="Proteomes" id="UP001059596"/>
    </source>
</evidence>
<dbReference type="AlphaFoldDB" id="A0A9P9Z0N9"/>
<keyword evidence="2" id="KW-0677">Repeat</keyword>
<reference evidence="3" key="1">
    <citation type="journal article" date="2023" name="Genome Biol. Evol.">
        <title>Long-read-based Genome Assembly of Drosophila gunungcola Reveals Fewer Chemosensory Genes in Flower-breeding Species.</title>
        <authorList>
            <person name="Negi A."/>
            <person name="Liao B.Y."/>
            <person name="Yeh S.D."/>
        </authorList>
    </citation>
    <scope>NUCLEOTIDE SEQUENCE</scope>
    <source>
        <strain evidence="3">Sukarami</strain>
    </source>
</reference>
<dbReference type="Pfam" id="PF13855">
    <property type="entry name" value="LRR_8"/>
    <property type="match status" value="1"/>
</dbReference>
<proteinExistence type="predicted"/>
<dbReference type="FunFam" id="3.80.10.10:FF:000343">
    <property type="entry name" value="CCR4-NOT transcription complex subunit"/>
    <property type="match status" value="1"/>
</dbReference>
<sequence length="228" mass="26177">MKGNHYKMSRNKDKYDSASRRQQIFLSQEDIAAGKKTNWSGLEITGCVRNISPSLWEFEHLTALYLNDNQLLRLPADVGMLISLRTLDLSSNKLRSLPAELGELIQLRELLLNNNFLRVLPYEIGKLFHLVILGLMGNPLQKEFMNIYNEPNGTQKLLTYMLDNLSCESPRIYIISVCVYVCQVREQLLSRCASVCDCVGVKRKAREKRLPKRESFWLSYGAKGILTM</sequence>
<evidence type="ECO:0000256" key="1">
    <source>
        <dbReference type="ARBA" id="ARBA00022614"/>
    </source>
</evidence>
<protein>
    <recommendedName>
        <fullName evidence="5">CCR4-NOT transcription complex subunit 6-like</fullName>
    </recommendedName>
</protein>
<dbReference type="EMBL" id="JAMKOV010000001">
    <property type="protein sequence ID" value="KAI8046348.1"/>
    <property type="molecule type" value="Genomic_DNA"/>
</dbReference>
<dbReference type="Proteomes" id="UP001059596">
    <property type="component" value="Chromosome 3R"/>
</dbReference>
<dbReference type="SUPFAM" id="SSF52058">
    <property type="entry name" value="L domain-like"/>
    <property type="match status" value="1"/>
</dbReference>
<dbReference type="InterPro" id="IPR001611">
    <property type="entry name" value="Leu-rich_rpt"/>
</dbReference>
<gene>
    <name evidence="3" type="ORF">M5D96_002550</name>
</gene>
<dbReference type="Gene3D" id="3.80.10.10">
    <property type="entry name" value="Ribonuclease Inhibitor"/>
    <property type="match status" value="1"/>
</dbReference>
<dbReference type="GO" id="GO:0005737">
    <property type="term" value="C:cytoplasm"/>
    <property type="evidence" value="ECO:0007669"/>
    <property type="project" value="TreeGrafter"/>
</dbReference>
<keyword evidence="1" id="KW-0433">Leucine-rich repeat</keyword>
<dbReference type="InterPro" id="IPR050216">
    <property type="entry name" value="LRR_domain-containing"/>
</dbReference>
<organism evidence="3 4">
    <name type="scientific">Drosophila gunungcola</name>
    <name type="common">fruit fly</name>
    <dbReference type="NCBI Taxonomy" id="103775"/>
    <lineage>
        <taxon>Eukaryota</taxon>
        <taxon>Metazoa</taxon>
        <taxon>Ecdysozoa</taxon>
        <taxon>Arthropoda</taxon>
        <taxon>Hexapoda</taxon>
        <taxon>Insecta</taxon>
        <taxon>Pterygota</taxon>
        <taxon>Neoptera</taxon>
        <taxon>Endopterygota</taxon>
        <taxon>Diptera</taxon>
        <taxon>Brachycera</taxon>
        <taxon>Muscomorpha</taxon>
        <taxon>Ephydroidea</taxon>
        <taxon>Drosophilidae</taxon>
        <taxon>Drosophila</taxon>
        <taxon>Sophophora</taxon>
    </lineage>
</organism>
<evidence type="ECO:0000256" key="2">
    <source>
        <dbReference type="ARBA" id="ARBA00022737"/>
    </source>
</evidence>
<dbReference type="SMART" id="SM00369">
    <property type="entry name" value="LRR_TYP"/>
    <property type="match status" value="3"/>
</dbReference>
<dbReference type="PROSITE" id="PS51450">
    <property type="entry name" value="LRR"/>
    <property type="match status" value="1"/>
</dbReference>
<dbReference type="InterPro" id="IPR003591">
    <property type="entry name" value="Leu-rich_rpt_typical-subtyp"/>
</dbReference>
<dbReference type="PANTHER" id="PTHR48051:SF1">
    <property type="entry name" value="RAS SUPPRESSOR PROTEIN 1"/>
    <property type="match status" value="1"/>
</dbReference>
<keyword evidence="4" id="KW-1185">Reference proteome</keyword>
<comment type="caution">
    <text evidence="3">The sequence shown here is derived from an EMBL/GenBank/DDBJ whole genome shotgun (WGS) entry which is preliminary data.</text>
</comment>
<name>A0A9P9Z0N9_9MUSC</name>
<dbReference type="InterPro" id="IPR032675">
    <property type="entry name" value="LRR_dom_sf"/>
</dbReference>
<evidence type="ECO:0000313" key="3">
    <source>
        <dbReference type="EMBL" id="KAI8046348.1"/>
    </source>
</evidence>
<accession>A0A9P9Z0N9</accession>
<dbReference type="PANTHER" id="PTHR48051">
    <property type="match status" value="1"/>
</dbReference>
<evidence type="ECO:0008006" key="5">
    <source>
        <dbReference type="Google" id="ProtNLM"/>
    </source>
</evidence>